<organism evidence="4 5">
    <name type="scientific">Isoptericola halotolerans</name>
    <dbReference type="NCBI Taxonomy" id="300560"/>
    <lineage>
        <taxon>Bacteria</taxon>
        <taxon>Bacillati</taxon>
        <taxon>Actinomycetota</taxon>
        <taxon>Actinomycetes</taxon>
        <taxon>Micrococcales</taxon>
        <taxon>Promicromonosporaceae</taxon>
        <taxon>Isoptericola</taxon>
    </lineage>
</organism>
<feature type="transmembrane region" description="Helical" evidence="2">
    <location>
        <begin position="183"/>
        <end position="205"/>
    </location>
</feature>
<feature type="compositionally biased region" description="Pro residues" evidence="1">
    <location>
        <begin position="243"/>
        <end position="277"/>
    </location>
</feature>
<dbReference type="Pfam" id="PF21946">
    <property type="entry name" value="LppM"/>
    <property type="match status" value="1"/>
</dbReference>
<gene>
    <name evidence="4" type="ORF">BCL65_101302</name>
</gene>
<name>A0ABX5EI52_9MICO</name>
<comment type="caution">
    <text evidence="4">The sequence shown here is derived from an EMBL/GenBank/DDBJ whole genome shotgun (WGS) entry which is preliminary data.</text>
</comment>
<feature type="compositionally biased region" description="Low complexity" evidence="1">
    <location>
        <begin position="284"/>
        <end position="296"/>
    </location>
</feature>
<dbReference type="EMBL" id="PVTX01000001">
    <property type="protein sequence ID" value="PRZ10163.1"/>
    <property type="molecule type" value="Genomic_DNA"/>
</dbReference>
<protein>
    <recommendedName>
        <fullName evidence="3">LppM domain-containing protein</fullName>
    </recommendedName>
</protein>
<evidence type="ECO:0000256" key="2">
    <source>
        <dbReference type="SAM" id="Phobius"/>
    </source>
</evidence>
<keyword evidence="2" id="KW-0472">Membrane</keyword>
<reference evidence="4 5" key="1">
    <citation type="submission" date="2018-03" db="EMBL/GenBank/DDBJ databases">
        <title>Comparative analysis of microorganisms from saline springs in Andes Mountain Range, Colombia.</title>
        <authorList>
            <person name="Rubin E."/>
        </authorList>
    </citation>
    <scope>NUCLEOTIDE SEQUENCE [LARGE SCALE GENOMIC DNA]</scope>
    <source>
        <strain evidence="4 5">CG 23</strain>
    </source>
</reference>
<evidence type="ECO:0000256" key="1">
    <source>
        <dbReference type="SAM" id="MobiDB-lite"/>
    </source>
</evidence>
<feature type="compositionally biased region" description="Gly residues" evidence="1">
    <location>
        <begin position="218"/>
        <end position="230"/>
    </location>
</feature>
<sequence>MVGLLALAGCMKVDMDMTLSEDDTVSGSLVMGFSDELATSMGMDPQQLWDQAGGEIASDLPEGATQEPYADGEYTGTTMTFTDVPIEELSGTGTDELSITREGDEYVVAGTMDMTDDTGQLDSLPGGVADAFDVRLAVTFPGEITDTNGTVEGSTVEWRPAMGESTEIYARGDAGGGLGSGGFPWWIVGVVVGLAVIALVAVLVVRNNRRDGTAAATGTGGYATGPGSHTGGASVPNPYTPGGTPPQPAPPLGQPPVAAPGQPPLASPQPPAEPPHPAPERPDAPGGAPEDPGAPGERPDQPR</sequence>
<evidence type="ECO:0000313" key="5">
    <source>
        <dbReference type="Proteomes" id="UP000239895"/>
    </source>
</evidence>
<proteinExistence type="predicted"/>
<keyword evidence="5" id="KW-1185">Reference proteome</keyword>
<feature type="region of interest" description="Disordered" evidence="1">
    <location>
        <begin position="212"/>
        <end position="303"/>
    </location>
</feature>
<keyword evidence="2" id="KW-0812">Transmembrane</keyword>
<dbReference type="InterPro" id="IPR053807">
    <property type="entry name" value="LppM"/>
</dbReference>
<dbReference type="Proteomes" id="UP000239895">
    <property type="component" value="Unassembled WGS sequence"/>
</dbReference>
<evidence type="ECO:0000259" key="3">
    <source>
        <dbReference type="Pfam" id="PF21946"/>
    </source>
</evidence>
<feature type="domain" description="LppM" evidence="3">
    <location>
        <begin position="12"/>
        <end position="173"/>
    </location>
</feature>
<evidence type="ECO:0000313" key="4">
    <source>
        <dbReference type="EMBL" id="PRZ10163.1"/>
    </source>
</evidence>
<accession>A0ABX5EI52</accession>
<keyword evidence="2" id="KW-1133">Transmembrane helix</keyword>